<sequence length="161" mass="19199">MQILFNYDKKKVIQALRYHFISRPEIKILAVITIVFSVLAGVFLFMKKIHPQIFLLASFIWMAFFIVVFYLLPLIIYKKSKNTFRDSFAAGFTPQYISIENARGRSEWEWNRFSNFFETPHFFHLYFNKRAFFLIPKDDMSSVQASEIRKLLTANVRIGKY</sequence>
<protein>
    <submittedName>
        <fullName evidence="3">YcxB family protein</fullName>
    </submittedName>
</protein>
<keyword evidence="1" id="KW-1133">Transmembrane helix</keyword>
<name>A0AAE3IL88_9BACT</name>
<evidence type="ECO:0000256" key="1">
    <source>
        <dbReference type="SAM" id="Phobius"/>
    </source>
</evidence>
<gene>
    <name evidence="3" type="ORF">OD355_05190</name>
</gene>
<feature type="transmembrane region" description="Helical" evidence="1">
    <location>
        <begin position="26"/>
        <end position="46"/>
    </location>
</feature>
<evidence type="ECO:0000313" key="3">
    <source>
        <dbReference type="EMBL" id="MCU7693909.1"/>
    </source>
</evidence>
<proteinExistence type="predicted"/>
<keyword evidence="1" id="KW-0472">Membrane</keyword>
<feature type="transmembrane region" description="Helical" evidence="1">
    <location>
        <begin position="52"/>
        <end position="77"/>
    </location>
</feature>
<comment type="caution">
    <text evidence="3">The sequence shown here is derived from an EMBL/GenBank/DDBJ whole genome shotgun (WGS) entry which is preliminary data.</text>
</comment>
<organism evidence="3 4">
    <name type="scientific">Haoranjiania flava</name>
    <dbReference type="NCBI Taxonomy" id="1856322"/>
    <lineage>
        <taxon>Bacteria</taxon>
        <taxon>Pseudomonadati</taxon>
        <taxon>Bacteroidota</taxon>
        <taxon>Chitinophagia</taxon>
        <taxon>Chitinophagales</taxon>
        <taxon>Chitinophagaceae</taxon>
        <taxon>Haoranjiania</taxon>
    </lineage>
</organism>
<dbReference type="Pfam" id="PF14317">
    <property type="entry name" value="YcxB"/>
    <property type="match status" value="1"/>
</dbReference>
<accession>A0AAE3IL88</accession>
<keyword evidence="1" id="KW-0812">Transmembrane</keyword>
<dbReference type="RefSeq" id="WP_263037397.1">
    <property type="nucleotide sequence ID" value="NZ_JAOTPL010000005.1"/>
</dbReference>
<dbReference type="AlphaFoldDB" id="A0AAE3IL88"/>
<evidence type="ECO:0000259" key="2">
    <source>
        <dbReference type="Pfam" id="PF14317"/>
    </source>
</evidence>
<evidence type="ECO:0000313" key="4">
    <source>
        <dbReference type="Proteomes" id="UP001209317"/>
    </source>
</evidence>
<keyword evidence="4" id="KW-1185">Reference proteome</keyword>
<reference evidence="3" key="1">
    <citation type="submission" date="2022-10" db="EMBL/GenBank/DDBJ databases">
        <authorList>
            <person name="Kim H.S."/>
            <person name="Kim J.-S."/>
            <person name="Suh M.K."/>
            <person name="Eom M.K."/>
            <person name="Lee J.-S."/>
        </authorList>
    </citation>
    <scope>NUCLEOTIDE SEQUENCE</scope>
    <source>
        <strain evidence="3">LIP-5</strain>
    </source>
</reference>
<dbReference type="Proteomes" id="UP001209317">
    <property type="component" value="Unassembled WGS sequence"/>
</dbReference>
<dbReference type="EMBL" id="JAOTPL010000005">
    <property type="protein sequence ID" value="MCU7693909.1"/>
    <property type="molecule type" value="Genomic_DNA"/>
</dbReference>
<dbReference type="InterPro" id="IPR025588">
    <property type="entry name" value="YcxB-like_C"/>
</dbReference>
<feature type="domain" description="YcxB-like C-terminal" evidence="2">
    <location>
        <begin position="92"/>
        <end position="152"/>
    </location>
</feature>